<sequence length="190" mass="21858">MNKANVWGSQIHGGLRVGDDTHYIINLPPPDPAAITRALTKLQELSENDEDFQWFVERLDFFTNQKTQASVIGLEQKLMNGGRDDLLEIAIERKDAFAKRLMKSQLNRRRQGIFLYILQKISFAFEELVRPLIKQGAPNEVIDGVILNGIVDTIYREVMAEDLTIDQYTISGMLYFLTGKCHLIWERQKC</sequence>
<dbReference type="AlphaFoldDB" id="A0A4V2KDK8"/>
<evidence type="ECO:0000313" key="2">
    <source>
        <dbReference type="EMBL" id="TBV00130.1"/>
    </source>
</evidence>
<evidence type="ECO:0000259" key="1">
    <source>
        <dbReference type="Pfam" id="PF20285"/>
    </source>
</evidence>
<proteinExistence type="predicted"/>
<accession>A0A4V2KDK8</accession>
<dbReference type="Proteomes" id="UP000292639">
    <property type="component" value="Unassembled WGS sequence"/>
</dbReference>
<dbReference type="EMBL" id="QJUP01000001">
    <property type="protein sequence ID" value="TBV00130.1"/>
    <property type="molecule type" value="Genomic_DNA"/>
</dbReference>
<dbReference type="InterPro" id="IPR046911">
    <property type="entry name" value="ABC-3C_CTD9"/>
</dbReference>
<protein>
    <recommendedName>
        <fullName evidence="1">ABC-three component systems C-terminal domain-containing protein</fullName>
    </recommendedName>
</protein>
<feature type="domain" description="ABC-three component systems C-terminal" evidence="1">
    <location>
        <begin position="73"/>
        <end position="185"/>
    </location>
</feature>
<gene>
    <name evidence="2" type="ORF">DNJ96_01585</name>
</gene>
<dbReference type="Pfam" id="PF20285">
    <property type="entry name" value="CTD9"/>
    <property type="match status" value="1"/>
</dbReference>
<organism evidence="2 3">
    <name type="scientific">Stutzerimonas kirkiae</name>
    <dbReference type="NCBI Taxonomy" id="2211392"/>
    <lineage>
        <taxon>Bacteria</taxon>
        <taxon>Pseudomonadati</taxon>
        <taxon>Pseudomonadota</taxon>
        <taxon>Gammaproteobacteria</taxon>
        <taxon>Pseudomonadales</taxon>
        <taxon>Pseudomonadaceae</taxon>
        <taxon>Stutzerimonas</taxon>
    </lineage>
</organism>
<reference evidence="2 3" key="1">
    <citation type="submission" date="2018-06" db="EMBL/GenBank/DDBJ databases">
        <title>Three novel Pseudomonas species isolated from symptomatic oak.</title>
        <authorList>
            <person name="Bueno-Gonzalez V."/>
            <person name="Brady C."/>
        </authorList>
    </citation>
    <scope>NUCLEOTIDE SEQUENCE [LARGE SCALE GENOMIC DNA]</scope>
    <source>
        <strain evidence="2 3">P17C</strain>
    </source>
</reference>
<keyword evidence="3" id="KW-1185">Reference proteome</keyword>
<evidence type="ECO:0000313" key="3">
    <source>
        <dbReference type="Proteomes" id="UP000292639"/>
    </source>
</evidence>
<comment type="caution">
    <text evidence="2">The sequence shown here is derived from an EMBL/GenBank/DDBJ whole genome shotgun (WGS) entry which is preliminary data.</text>
</comment>
<name>A0A4V2KDK8_9GAMM</name>